<reference evidence="2 3" key="1">
    <citation type="submission" date="2019-02" db="EMBL/GenBank/DDBJ databases">
        <title>Deep-cultivation of Planctomycetes and their phenomic and genomic characterization uncovers novel biology.</title>
        <authorList>
            <person name="Wiegand S."/>
            <person name="Jogler M."/>
            <person name="Boedeker C."/>
            <person name="Pinto D."/>
            <person name="Vollmers J."/>
            <person name="Rivas-Marin E."/>
            <person name="Kohn T."/>
            <person name="Peeters S.H."/>
            <person name="Heuer A."/>
            <person name="Rast P."/>
            <person name="Oberbeckmann S."/>
            <person name="Bunk B."/>
            <person name="Jeske O."/>
            <person name="Meyerdierks A."/>
            <person name="Storesund J.E."/>
            <person name="Kallscheuer N."/>
            <person name="Luecker S."/>
            <person name="Lage O.M."/>
            <person name="Pohl T."/>
            <person name="Merkel B.J."/>
            <person name="Hornburger P."/>
            <person name="Mueller R.-W."/>
            <person name="Bruemmer F."/>
            <person name="Labrenz M."/>
            <person name="Spormann A.M."/>
            <person name="Op den Camp H."/>
            <person name="Overmann J."/>
            <person name="Amann R."/>
            <person name="Jetten M.S.M."/>
            <person name="Mascher T."/>
            <person name="Medema M.H."/>
            <person name="Devos D.P."/>
            <person name="Kaster A.-K."/>
            <person name="Ovreas L."/>
            <person name="Rohde M."/>
            <person name="Galperin M.Y."/>
            <person name="Jogler C."/>
        </authorList>
    </citation>
    <scope>NUCLEOTIDE SEQUENCE [LARGE SCALE GENOMIC DNA]</scope>
    <source>
        <strain evidence="2 3">Pan216</strain>
    </source>
</reference>
<dbReference type="KEGG" id="knv:Pan216_34020"/>
<dbReference type="Proteomes" id="UP000317093">
    <property type="component" value="Chromosome"/>
</dbReference>
<keyword evidence="1" id="KW-0732">Signal</keyword>
<evidence type="ECO:0000313" key="2">
    <source>
        <dbReference type="EMBL" id="QDU62535.1"/>
    </source>
</evidence>
<dbReference type="AlphaFoldDB" id="A0A518B6D1"/>
<gene>
    <name evidence="2" type="ORF">Pan216_34020</name>
</gene>
<name>A0A518B6D1_9BACT</name>
<keyword evidence="3" id="KW-1185">Reference proteome</keyword>
<feature type="chain" id="PRO_5021894359" evidence="1">
    <location>
        <begin position="28"/>
        <end position="194"/>
    </location>
</feature>
<dbReference type="EMBL" id="CP036279">
    <property type="protein sequence ID" value="QDU62535.1"/>
    <property type="molecule type" value="Genomic_DNA"/>
</dbReference>
<evidence type="ECO:0000256" key="1">
    <source>
        <dbReference type="SAM" id="SignalP"/>
    </source>
</evidence>
<evidence type="ECO:0000313" key="3">
    <source>
        <dbReference type="Proteomes" id="UP000317093"/>
    </source>
</evidence>
<accession>A0A518B6D1</accession>
<organism evidence="2 3">
    <name type="scientific">Kolteria novifilia</name>
    <dbReference type="NCBI Taxonomy" id="2527975"/>
    <lineage>
        <taxon>Bacteria</taxon>
        <taxon>Pseudomonadati</taxon>
        <taxon>Planctomycetota</taxon>
        <taxon>Planctomycetia</taxon>
        <taxon>Kolteriales</taxon>
        <taxon>Kolteriaceae</taxon>
        <taxon>Kolteria</taxon>
    </lineage>
</organism>
<protein>
    <submittedName>
        <fullName evidence="2">Uncharacterized protein</fullName>
    </submittedName>
</protein>
<proteinExistence type="predicted"/>
<sequence length="194" mass="20184" precursor="true">MRQLSAMLAPALLVAFGAIALPNQANAQTSADRAIEANNTTTLTFQQFVKQLQLIGGQPARGIDQLDLITYIDATKDGFADARRGSTGQAVVNGTLDPNIMQYSPPDPAALGLSDADSIRELIVEVVNDYISQLTPPNITTYAPATTDGNGVVGNTISGIAFSTNTGNGVGISPNKNIPVSEGGSNLTFSASRF</sequence>
<dbReference type="RefSeq" id="WP_145259364.1">
    <property type="nucleotide sequence ID" value="NZ_CP036279.1"/>
</dbReference>
<feature type="signal peptide" evidence="1">
    <location>
        <begin position="1"/>
        <end position="27"/>
    </location>
</feature>